<dbReference type="Gene3D" id="3.40.50.300">
    <property type="entry name" value="P-loop containing nucleotide triphosphate hydrolases"/>
    <property type="match status" value="1"/>
</dbReference>
<evidence type="ECO:0008006" key="7">
    <source>
        <dbReference type="Google" id="ProtNLM"/>
    </source>
</evidence>
<keyword evidence="1" id="KW-0433">Leucine-rich repeat</keyword>
<dbReference type="PRINTS" id="PR00364">
    <property type="entry name" value="DISEASERSIST"/>
</dbReference>
<feature type="compositionally biased region" description="Basic and acidic residues" evidence="2">
    <location>
        <begin position="407"/>
        <end position="422"/>
    </location>
</feature>
<gene>
    <name evidence="5" type="ORF">HU200_014516</name>
</gene>
<evidence type="ECO:0000259" key="4">
    <source>
        <dbReference type="Pfam" id="PF25019"/>
    </source>
</evidence>
<feature type="region of interest" description="Disordered" evidence="2">
    <location>
        <begin position="395"/>
        <end position="462"/>
    </location>
</feature>
<dbReference type="Proteomes" id="UP000636709">
    <property type="component" value="Unassembled WGS sequence"/>
</dbReference>
<dbReference type="PANTHER" id="PTHR36766:SF70">
    <property type="entry name" value="DISEASE RESISTANCE PROTEIN RGA4"/>
    <property type="match status" value="1"/>
</dbReference>
<dbReference type="InterPro" id="IPR032675">
    <property type="entry name" value="LRR_dom_sf"/>
</dbReference>
<dbReference type="GO" id="GO:0043531">
    <property type="term" value="F:ADP binding"/>
    <property type="evidence" value="ECO:0007669"/>
    <property type="project" value="InterPro"/>
</dbReference>
<dbReference type="InterPro" id="IPR056789">
    <property type="entry name" value="LRR_R13L1-DRL21"/>
</dbReference>
<dbReference type="Gene3D" id="1.10.8.430">
    <property type="entry name" value="Helical domain of apoptotic protease-activating factors"/>
    <property type="match status" value="1"/>
</dbReference>
<dbReference type="EMBL" id="JACEFO010001563">
    <property type="protein sequence ID" value="KAF8735023.1"/>
    <property type="molecule type" value="Genomic_DNA"/>
</dbReference>
<dbReference type="Gene3D" id="3.80.10.10">
    <property type="entry name" value="Ribonuclease Inhibitor"/>
    <property type="match status" value="1"/>
</dbReference>
<dbReference type="AlphaFoldDB" id="A0A835FBV2"/>
<evidence type="ECO:0000259" key="3">
    <source>
        <dbReference type="Pfam" id="PF00931"/>
    </source>
</evidence>
<proteinExistence type="predicted"/>
<dbReference type="SUPFAM" id="SSF52540">
    <property type="entry name" value="P-loop containing nucleoside triphosphate hydrolases"/>
    <property type="match status" value="1"/>
</dbReference>
<sequence>MDLCFTRLLRSFYSQGDFFENFEVHYMQDESSDELQSKLKSAVEGKNFFLVLDDVWQSGAWTDLLRIPLHDAAPGIVLLTTRLDTVAVEIGVDHAHRVDLMSVDVGWELLWKNMGINEETDVQNLRDLGMDIVRRCGGLPLGIKVIAKVLASRDKTENEWKKILGKDVWRLGLEETPINQVPRGISRLELLSDLSGFPVGCGSDISTKMQDGWNLDELGHLLQLRKLTIDKLEAAAPCTTDSLLTDKKHLKELSLFCSERTHELYSEEDIINIERTFGQLIPPCNLENLGILDFFGHRLPSWLGTDTQLPSLKYLRLINCEACVHLPSIGQLPNLKYLTIMGATVVTKFGPEFVGFGVGNPGSTEAVAFPRLETLVIEDMPNWEEWTFVAAEEEATTAGMEGEEDGSDAKEKTGSPTSKDETATPFEEVVPCPLPQAESSTTAAWTGGHQLEGAPLETCGQP</sequence>
<dbReference type="Pfam" id="PF25019">
    <property type="entry name" value="LRR_R13L1-DRL21"/>
    <property type="match status" value="1"/>
</dbReference>
<dbReference type="Pfam" id="PF00931">
    <property type="entry name" value="NB-ARC"/>
    <property type="match status" value="1"/>
</dbReference>
<organism evidence="5 6">
    <name type="scientific">Digitaria exilis</name>
    <dbReference type="NCBI Taxonomy" id="1010633"/>
    <lineage>
        <taxon>Eukaryota</taxon>
        <taxon>Viridiplantae</taxon>
        <taxon>Streptophyta</taxon>
        <taxon>Embryophyta</taxon>
        <taxon>Tracheophyta</taxon>
        <taxon>Spermatophyta</taxon>
        <taxon>Magnoliopsida</taxon>
        <taxon>Liliopsida</taxon>
        <taxon>Poales</taxon>
        <taxon>Poaceae</taxon>
        <taxon>PACMAD clade</taxon>
        <taxon>Panicoideae</taxon>
        <taxon>Panicodae</taxon>
        <taxon>Paniceae</taxon>
        <taxon>Anthephorinae</taxon>
        <taxon>Digitaria</taxon>
    </lineage>
</organism>
<feature type="compositionally biased region" description="Acidic residues" evidence="2">
    <location>
        <begin position="395"/>
        <end position="406"/>
    </location>
</feature>
<reference evidence="5" key="1">
    <citation type="submission" date="2020-07" db="EMBL/GenBank/DDBJ databases">
        <title>Genome sequence and genetic diversity analysis of an under-domesticated orphan crop, white fonio (Digitaria exilis).</title>
        <authorList>
            <person name="Bennetzen J.L."/>
            <person name="Chen S."/>
            <person name="Ma X."/>
            <person name="Wang X."/>
            <person name="Yssel A.E.J."/>
            <person name="Chaluvadi S.R."/>
            <person name="Johnson M."/>
            <person name="Gangashetty P."/>
            <person name="Hamidou F."/>
            <person name="Sanogo M.D."/>
            <person name="Zwaenepoel A."/>
            <person name="Wallace J."/>
            <person name="Van De Peer Y."/>
            <person name="Van Deynze A."/>
        </authorList>
    </citation>
    <scope>NUCLEOTIDE SEQUENCE</scope>
    <source>
        <tissue evidence="5">Leaves</tissue>
    </source>
</reference>
<dbReference type="InterPro" id="IPR027417">
    <property type="entry name" value="P-loop_NTPase"/>
</dbReference>
<protein>
    <recommendedName>
        <fullName evidence="7">NB-ARC domain-containing protein</fullName>
    </recommendedName>
</protein>
<evidence type="ECO:0000256" key="2">
    <source>
        <dbReference type="SAM" id="MobiDB-lite"/>
    </source>
</evidence>
<dbReference type="SUPFAM" id="SSF52047">
    <property type="entry name" value="RNI-like"/>
    <property type="match status" value="1"/>
</dbReference>
<keyword evidence="6" id="KW-1185">Reference proteome</keyword>
<feature type="domain" description="R13L1/DRL21-like LRR repeat region" evidence="4">
    <location>
        <begin position="215"/>
        <end position="341"/>
    </location>
</feature>
<dbReference type="PANTHER" id="PTHR36766">
    <property type="entry name" value="PLANT BROAD-SPECTRUM MILDEW RESISTANCE PROTEIN RPW8"/>
    <property type="match status" value="1"/>
</dbReference>
<feature type="domain" description="NB-ARC" evidence="3">
    <location>
        <begin position="28"/>
        <end position="113"/>
    </location>
</feature>
<dbReference type="InterPro" id="IPR002182">
    <property type="entry name" value="NB-ARC"/>
</dbReference>
<evidence type="ECO:0000313" key="6">
    <source>
        <dbReference type="Proteomes" id="UP000636709"/>
    </source>
</evidence>
<evidence type="ECO:0000313" key="5">
    <source>
        <dbReference type="EMBL" id="KAF8735023.1"/>
    </source>
</evidence>
<dbReference type="InterPro" id="IPR042197">
    <property type="entry name" value="Apaf_helical"/>
</dbReference>
<accession>A0A835FBV2</accession>
<name>A0A835FBV2_9POAL</name>
<dbReference type="OrthoDB" id="1050628at2759"/>
<comment type="caution">
    <text evidence="5">The sequence shown here is derived from an EMBL/GenBank/DDBJ whole genome shotgun (WGS) entry which is preliminary data.</text>
</comment>
<evidence type="ECO:0000256" key="1">
    <source>
        <dbReference type="ARBA" id="ARBA00022614"/>
    </source>
</evidence>